<gene>
    <name evidence="2" type="ORF">Maq22A_c28000</name>
</gene>
<protein>
    <submittedName>
        <fullName evidence="2">Uncharacterized protein</fullName>
    </submittedName>
</protein>
<dbReference type="AlphaFoldDB" id="A0A1Y0ZG11"/>
<name>A0A1Y0ZG11_9HYPH</name>
<organism evidence="2 3">
    <name type="scientific">Methylobacterium aquaticum</name>
    <dbReference type="NCBI Taxonomy" id="270351"/>
    <lineage>
        <taxon>Bacteria</taxon>
        <taxon>Pseudomonadati</taxon>
        <taxon>Pseudomonadota</taxon>
        <taxon>Alphaproteobacteria</taxon>
        <taxon>Hyphomicrobiales</taxon>
        <taxon>Methylobacteriaceae</taxon>
        <taxon>Methylobacterium</taxon>
    </lineage>
</organism>
<evidence type="ECO:0000256" key="1">
    <source>
        <dbReference type="SAM" id="MobiDB-lite"/>
    </source>
</evidence>
<dbReference type="EMBL" id="AP014704">
    <property type="protein sequence ID" value="BAR47106.1"/>
    <property type="molecule type" value="Genomic_DNA"/>
</dbReference>
<evidence type="ECO:0000313" key="3">
    <source>
        <dbReference type="Proteomes" id="UP000061432"/>
    </source>
</evidence>
<reference evidence="2 3" key="1">
    <citation type="journal article" date="2015" name="Genome Announc.">
        <title>Complete Genome Sequence of Methylobacterium aquaticum Strain 22A, Isolated from Racomitrium japonicum Moss.</title>
        <authorList>
            <person name="Tani A."/>
            <person name="Ogura Y."/>
            <person name="Hayashi T."/>
            <person name="Kimbara K."/>
        </authorList>
    </citation>
    <scope>NUCLEOTIDE SEQUENCE [LARGE SCALE GENOMIC DNA]</scope>
    <source>
        <strain evidence="2 3">MA-22A</strain>
    </source>
</reference>
<dbReference type="Proteomes" id="UP000061432">
    <property type="component" value="Chromosome"/>
</dbReference>
<accession>A0A1Y0ZG11</accession>
<proteinExistence type="predicted"/>
<feature type="compositionally biased region" description="Basic and acidic residues" evidence="1">
    <location>
        <begin position="169"/>
        <end position="183"/>
    </location>
</feature>
<reference evidence="3" key="2">
    <citation type="submission" date="2015-01" db="EMBL/GenBank/DDBJ databases">
        <title>Complete genome sequence of Methylobacterium aquaticum strain 22A.</title>
        <authorList>
            <person name="Tani A."/>
            <person name="Ogura Y."/>
            <person name="Hayashi T."/>
        </authorList>
    </citation>
    <scope>NUCLEOTIDE SEQUENCE [LARGE SCALE GENOMIC DNA]</scope>
    <source>
        <strain evidence="3">MA-22A</strain>
    </source>
</reference>
<evidence type="ECO:0000313" key="2">
    <source>
        <dbReference type="EMBL" id="BAR47106.1"/>
    </source>
</evidence>
<feature type="region of interest" description="Disordered" evidence="1">
    <location>
        <begin position="134"/>
        <end position="201"/>
    </location>
</feature>
<dbReference type="STRING" id="270351.Maq22A_c28000"/>
<feature type="compositionally biased region" description="Pro residues" evidence="1">
    <location>
        <begin position="191"/>
        <end position="201"/>
    </location>
</feature>
<dbReference type="KEGG" id="maqu:Maq22A_c28000"/>
<sequence>MRDRASMSATGTSATGTFAVGAAPRSEDVTRTLLPYCGRLRRAAFPTRYRPKPPVAPDDRTRFPHRHAALAQGSRPSMPVFPAVSPRLAAAAALVVTCLSAGGCVLDGAGIRDAAKSAGLGPKEVAAPDFVEKSRRGGGDFLPVGVSAPPRETRAKSAAGVKALEAELDASRQRNEARGRDAAKVGGAVKPPAPPKVPPAE</sequence>